<evidence type="ECO:0000313" key="1">
    <source>
        <dbReference type="EMBL" id="KAH3892071.1"/>
    </source>
</evidence>
<accession>A0A9D4NCF5</accession>
<reference evidence="1" key="1">
    <citation type="journal article" date="2019" name="bioRxiv">
        <title>The Genome of the Zebra Mussel, Dreissena polymorpha: A Resource for Invasive Species Research.</title>
        <authorList>
            <person name="McCartney M.A."/>
            <person name="Auch B."/>
            <person name="Kono T."/>
            <person name="Mallez S."/>
            <person name="Zhang Y."/>
            <person name="Obille A."/>
            <person name="Becker A."/>
            <person name="Abrahante J.E."/>
            <person name="Garbe J."/>
            <person name="Badalamenti J.P."/>
            <person name="Herman A."/>
            <person name="Mangelson H."/>
            <person name="Liachko I."/>
            <person name="Sullivan S."/>
            <person name="Sone E.D."/>
            <person name="Koren S."/>
            <person name="Silverstein K.A.T."/>
            <person name="Beckman K.B."/>
            <person name="Gohl D.M."/>
        </authorList>
    </citation>
    <scope>NUCLEOTIDE SEQUENCE</scope>
    <source>
        <strain evidence="1">Duluth1</strain>
        <tissue evidence="1">Whole animal</tissue>
    </source>
</reference>
<gene>
    <name evidence="1" type="ORF">DPMN_016183</name>
</gene>
<comment type="caution">
    <text evidence="1">The sequence shown here is derived from an EMBL/GenBank/DDBJ whole genome shotgun (WGS) entry which is preliminary data.</text>
</comment>
<name>A0A9D4NCF5_DREPO</name>
<evidence type="ECO:0000313" key="2">
    <source>
        <dbReference type="Proteomes" id="UP000828390"/>
    </source>
</evidence>
<dbReference type="AlphaFoldDB" id="A0A9D4NCF5"/>
<dbReference type="Proteomes" id="UP000828390">
    <property type="component" value="Unassembled WGS sequence"/>
</dbReference>
<dbReference type="EMBL" id="JAIWYP010000001">
    <property type="protein sequence ID" value="KAH3892071.1"/>
    <property type="molecule type" value="Genomic_DNA"/>
</dbReference>
<sequence>MGYNIFIEEKEDYGDFDVNLDHVDNDDVMVMAIMMTEYYGDSDVNLDHVDKDDGMVMAIMMTEDYGDEKHDVLKLIKTNRR</sequence>
<protein>
    <submittedName>
        <fullName evidence="1">Uncharacterized protein</fullName>
    </submittedName>
</protein>
<proteinExistence type="predicted"/>
<organism evidence="1 2">
    <name type="scientific">Dreissena polymorpha</name>
    <name type="common">Zebra mussel</name>
    <name type="synonym">Mytilus polymorpha</name>
    <dbReference type="NCBI Taxonomy" id="45954"/>
    <lineage>
        <taxon>Eukaryota</taxon>
        <taxon>Metazoa</taxon>
        <taxon>Spiralia</taxon>
        <taxon>Lophotrochozoa</taxon>
        <taxon>Mollusca</taxon>
        <taxon>Bivalvia</taxon>
        <taxon>Autobranchia</taxon>
        <taxon>Heteroconchia</taxon>
        <taxon>Euheterodonta</taxon>
        <taxon>Imparidentia</taxon>
        <taxon>Neoheterodontei</taxon>
        <taxon>Myida</taxon>
        <taxon>Dreissenoidea</taxon>
        <taxon>Dreissenidae</taxon>
        <taxon>Dreissena</taxon>
    </lineage>
</organism>
<keyword evidence="2" id="KW-1185">Reference proteome</keyword>
<reference evidence="1" key="2">
    <citation type="submission" date="2020-11" db="EMBL/GenBank/DDBJ databases">
        <authorList>
            <person name="McCartney M.A."/>
            <person name="Auch B."/>
            <person name="Kono T."/>
            <person name="Mallez S."/>
            <person name="Becker A."/>
            <person name="Gohl D.M."/>
            <person name="Silverstein K.A.T."/>
            <person name="Koren S."/>
            <person name="Bechman K.B."/>
            <person name="Herman A."/>
            <person name="Abrahante J.E."/>
            <person name="Garbe J."/>
        </authorList>
    </citation>
    <scope>NUCLEOTIDE SEQUENCE</scope>
    <source>
        <strain evidence="1">Duluth1</strain>
        <tissue evidence="1">Whole animal</tissue>
    </source>
</reference>